<proteinExistence type="predicted"/>
<keyword evidence="1" id="KW-0472">Membrane</keyword>
<name>A0AAD7XPT5_9STRA</name>
<dbReference type="AlphaFoldDB" id="A0AAD7XPT5"/>
<dbReference type="EMBL" id="JAQMWT010000148">
    <property type="protein sequence ID" value="KAJ8609174.1"/>
    <property type="molecule type" value="Genomic_DNA"/>
</dbReference>
<feature type="chain" id="PRO_5042181282" evidence="2">
    <location>
        <begin position="19"/>
        <end position="125"/>
    </location>
</feature>
<keyword evidence="2" id="KW-0732">Signal</keyword>
<evidence type="ECO:0000256" key="2">
    <source>
        <dbReference type="SAM" id="SignalP"/>
    </source>
</evidence>
<gene>
    <name evidence="3" type="ORF">CTAYLR_008418</name>
</gene>
<protein>
    <submittedName>
        <fullName evidence="3">Uncharacterized protein</fullName>
    </submittedName>
</protein>
<keyword evidence="4" id="KW-1185">Reference proteome</keyword>
<evidence type="ECO:0000313" key="3">
    <source>
        <dbReference type="EMBL" id="KAJ8609174.1"/>
    </source>
</evidence>
<evidence type="ECO:0000256" key="1">
    <source>
        <dbReference type="SAM" id="Phobius"/>
    </source>
</evidence>
<dbReference type="Proteomes" id="UP001230188">
    <property type="component" value="Unassembled WGS sequence"/>
</dbReference>
<accession>A0AAD7XPT5</accession>
<comment type="caution">
    <text evidence="3">The sequence shown here is derived from an EMBL/GenBank/DDBJ whole genome shotgun (WGS) entry which is preliminary data.</text>
</comment>
<keyword evidence="1" id="KW-1133">Transmembrane helix</keyword>
<evidence type="ECO:0000313" key="4">
    <source>
        <dbReference type="Proteomes" id="UP001230188"/>
    </source>
</evidence>
<keyword evidence="1" id="KW-0812">Transmembrane</keyword>
<reference evidence="3" key="1">
    <citation type="submission" date="2023-01" db="EMBL/GenBank/DDBJ databases">
        <title>Metagenome sequencing of chrysophaentin producing Chrysophaeum taylorii.</title>
        <authorList>
            <person name="Davison J."/>
            <person name="Bewley C."/>
        </authorList>
    </citation>
    <scope>NUCLEOTIDE SEQUENCE</scope>
    <source>
        <strain evidence="3">NIES-1699</strain>
    </source>
</reference>
<feature type="signal peptide" evidence="2">
    <location>
        <begin position="1"/>
        <end position="18"/>
    </location>
</feature>
<organism evidence="3 4">
    <name type="scientific">Chrysophaeum taylorii</name>
    <dbReference type="NCBI Taxonomy" id="2483200"/>
    <lineage>
        <taxon>Eukaryota</taxon>
        <taxon>Sar</taxon>
        <taxon>Stramenopiles</taxon>
        <taxon>Ochrophyta</taxon>
        <taxon>Pelagophyceae</taxon>
        <taxon>Pelagomonadales</taxon>
        <taxon>Pelagomonadaceae</taxon>
        <taxon>Chrysophaeum</taxon>
    </lineage>
</organism>
<sequence>MRRVLAIIFMMGCSSSRALLLHGSTRTPRQHSVRLRKSPADEILDALDSMFGVGLSETDLKDEEAFRSDAFLRERQAQRDGVAPGDDALDKPSVTIFFALLGFFPIAFMSAAMTSGLVDPFHLQR</sequence>
<feature type="transmembrane region" description="Helical" evidence="1">
    <location>
        <begin position="96"/>
        <end position="118"/>
    </location>
</feature>